<feature type="region of interest" description="Disordered" evidence="13">
    <location>
        <begin position="645"/>
        <end position="678"/>
    </location>
</feature>
<dbReference type="Pfam" id="PF00069">
    <property type="entry name" value="Pkinase"/>
    <property type="match status" value="3"/>
</dbReference>
<dbReference type="CDD" id="cd23823">
    <property type="entry name" value="RWD_GCN2"/>
    <property type="match status" value="1"/>
</dbReference>
<keyword evidence="4 11" id="KW-0547">Nucleotide-binding</keyword>
<keyword evidence="3" id="KW-0808">Transferase</keyword>
<dbReference type="Gene3D" id="3.30.200.20">
    <property type="entry name" value="Phosphorylase Kinase, domain 1"/>
    <property type="match status" value="1"/>
</dbReference>
<dbReference type="GO" id="GO:0000077">
    <property type="term" value="P:DNA damage checkpoint signaling"/>
    <property type="evidence" value="ECO:0007669"/>
    <property type="project" value="InterPro"/>
</dbReference>
<feature type="binding site" evidence="11">
    <location>
        <begin position="532"/>
        <end position="540"/>
    </location>
    <ligand>
        <name>ATP</name>
        <dbReference type="ChEBI" id="CHEBI:30616"/>
    </ligand>
</feature>
<evidence type="ECO:0000256" key="12">
    <source>
        <dbReference type="PROSITE-ProRule" id="PRU10141"/>
    </source>
</evidence>
<comment type="catalytic activity">
    <reaction evidence="9">
        <text>L-seryl-[protein] + ATP = O-phospho-L-seryl-[protein] + ADP + H(+)</text>
        <dbReference type="Rhea" id="RHEA:17989"/>
        <dbReference type="Rhea" id="RHEA-COMP:9863"/>
        <dbReference type="Rhea" id="RHEA-COMP:11604"/>
        <dbReference type="ChEBI" id="CHEBI:15378"/>
        <dbReference type="ChEBI" id="CHEBI:29999"/>
        <dbReference type="ChEBI" id="CHEBI:30616"/>
        <dbReference type="ChEBI" id="CHEBI:83421"/>
        <dbReference type="ChEBI" id="CHEBI:456216"/>
        <dbReference type="EC" id="2.7.11.1"/>
    </reaction>
</comment>
<keyword evidence="5 17" id="KW-0418">Kinase</keyword>
<dbReference type="InterPro" id="IPR017441">
    <property type="entry name" value="Protein_kinase_ATP_BS"/>
</dbReference>
<evidence type="ECO:0000256" key="13">
    <source>
        <dbReference type="SAM" id="MobiDB-lite"/>
    </source>
</evidence>
<feature type="binding site" evidence="12">
    <location>
        <position position="556"/>
    </location>
    <ligand>
        <name>ATP</name>
        <dbReference type="ChEBI" id="CHEBI:30616"/>
    </ligand>
</feature>
<organism evidence="17">
    <name type="scientific">Dissoconium aciculare CBS 342.82</name>
    <dbReference type="NCBI Taxonomy" id="1314786"/>
    <lineage>
        <taxon>Eukaryota</taxon>
        <taxon>Fungi</taxon>
        <taxon>Dikarya</taxon>
        <taxon>Ascomycota</taxon>
        <taxon>Pezizomycotina</taxon>
        <taxon>Dothideomycetes</taxon>
        <taxon>Dothideomycetidae</taxon>
        <taxon>Mycosphaerellales</taxon>
        <taxon>Dissoconiaceae</taxon>
        <taxon>Dissoconium</taxon>
    </lineage>
</organism>
<dbReference type="FunFam" id="3.10.110.10:FF:000050">
    <property type="entry name" value="eIF-2-alpha kinase GCN2"/>
    <property type="match status" value="1"/>
</dbReference>
<dbReference type="Gene3D" id="3.30.930.10">
    <property type="entry name" value="Bira Bifunctional Protein, Domain 2"/>
    <property type="match status" value="1"/>
</dbReference>
<dbReference type="PANTHER" id="PTHR11042">
    <property type="entry name" value="EUKARYOTIC TRANSLATION INITIATION FACTOR 2-ALPHA KINASE EIF2-ALPHA KINASE -RELATED"/>
    <property type="match status" value="1"/>
</dbReference>
<dbReference type="Proteomes" id="UP000504637">
    <property type="component" value="Unplaced"/>
</dbReference>
<dbReference type="GO" id="GO:0004694">
    <property type="term" value="F:eukaryotic translation initiation factor 2alpha kinase activity"/>
    <property type="evidence" value="ECO:0007669"/>
    <property type="project" value="InterPro"/>
</dbReference>
<dbReference type="SUPFAM" id="SSF55681">
    <property type="entry name" value="Class II aaRS and biotin synthetases"/>
    <property type="match status" value="1"/>
</dbReference>
<keyword evidence="16" id="KW-1185">Reference proteome</keyword>
<evidence type="ECO:0000256" key="8">
    <source>
        <dbReference type="ARBA" id="ARBA00047899"/>
    </source>
</evidence>
<dbReference type="InterPro" id="IPR000719">
    <property type="entry name" value="Prot_kinase_dom"/>
</dbReference>
<dbReference type="Gene3D" id="1.10.510.10">
    <property type="entry name" value="Transferase(Phosphotransferase) domain 1"/>
    <property type="match status" value="2"/>
</dbReference>
<dbReference type="InterPro" id="IPR006575">
    <property type="entry name" value="RWD_dom"/>
</dbReference>
<dbReference type="RefSeq" id="XP_033460166.1">
    <property type="nucleotide sequence ID" value="XM_033600371.1"/>
</dbReference>
<evidence type="ECO:0000259" key="15">
    <source>
        <dbReference type="PROSITE" id="PS50908"/>
    </source>
</evidence>
<dbReference type="Pfam" id="PF13393">
    <property type="entry name" value="tRNA-synt_His"/>
    <property type="match status" value="1"/>
</dbReference>
<dbReference type="GO" id="GO:0009893">
    <property type="term" value="P:positive regulation of metabolic process"/>
    <property type="evidence" value="ECO:0007669"/>
    <property type="project" value="UniProtKB-ARBA"/>
</dbReference>
<dbReference type="InterPro" id="IPR041715">
    <property type="entry name" value="HisRS-like_core"/>
</dbReference>
<feature type="region of interest" description="Disordered" evidence="13">
    <location>
        <begin position="1372"/>
        <end position="1407"/>
    </location>
</feature>
<dbReference type="PROSITE" id="PS00108">
    <property type="entry name" value="PROTEIN_KINASE_ST"/>
    <property type="match status" value="1"/>
</dbReference>
<reference evidence="17" key="1">
    <citation type="submission" date="2020-01" db="EMBL/GenBank/DDBJ databases">
        <authorList>
            <consortium name="DOE Joint Genome Institute"/>
            <person name="Haridas S."/>
            <person name="Albert R."/>
            <person name="Binder M."/>
            <person name="Bloem J."/>
            <person name="Labutti K."/>
            <person name="Salamov A."/>
            <person name="Andreopoulos B."/>
            <person name="Baker S.E."/>
            <person name="Barry K."/>
            <person name="Bills G."/>
            <person name="Bluhm B.H."/>
            <person name="Cannon C."/>
            <person name="Castanera R."/>
            <person name="Culley D.E."/>
            <person name="Daum C."/>
            <person name="Ezra D."/>
            <person name="Gonzalez J.B."/>
            <person name="Henrissat B."/>
            <person name="Kuo A."/>
            <person name="Liang C."/>
            <person name="Lipzen A."/>
            <person name="Lutzoni F."/>
            <person name="Magnuson J."/>
            <person name="Mondo S."/>
            <person name="Nolan M."/>
            <person name="Ohm R."/>
            <person name="Pangilinan J."/>
            <person name="Park H.-J."/>
            <person name="Ramirez L."/>
            <person name="Alfaro M."/>
            <person name="Sun H."/>
            <person name="Tritt A."/>
            <person name="Yoshinaga Y."/>
            <person name="Zwiers L.-H."/>
            <person name="Turgeon B.G."/>
            <person name="Goodwin S.B."/>
            <person name="Spatafora J.W."/>
            <person name="Crous P.W."/>
            <person name="Grigoriev I.V."/>
        </authorList>
    </citation>
    <scope>NUCLEOTIDE SEQUENCE</scope>
    <source>
        <strain evidence="17">CBS 342.82</strain>
    </source>
</reference>
<dbReference type="GeneID" id="54358171"/>
<comment type="catalytic activity">
    <reaction evidence="8">
        <text>L-threonyl-[protein] + ATP = O-phospho-L-threonyl-[protein] + ADP + H(+)</text>
        <dbReference type="Rhea" id="RHEA:46608"/>
        <dbReference type="Rhea" id="RHEA-COMP:11060"/>
        <dbReference type="Rhea" id="RHEA-COMP:11605"/>
        <dbReference type="ChEBI" id="CHEBI:15378"/>
        <dbReference type="ChEBI" id="CHEBI:30013"/>
        <dbReference type="ChEBI" id="CHEBI:30616"/>
        <dbReference type="ChEBI" id="CHEBI:61977"/>
        <dbReference type="ChEBI" id="CHEBI:456216"/>
        <dbReference type="EC" id="2.7.11.1"/>
    </reaction>
</comment>
<evidence type="ECO:0000313" key="16">
    <source>
        <dbReference type="Proteomes" id="UP000504637"/>
    </source>
</evidence>
<feature type="domain" description="Protein kinase" evidence="14">
    <location>
        <begin position="526"/>
        <end position="877"/>
    </location>
</feature>
<dbReference type="Gene3D" id="3.10.110.10">
    <property type="entry name" value="Ubiquitin Conjugating Enzyme"/>
    <property type="match status" value="1"/>
</dbReference>
<dbReference type="SMART" id="SM00220">
    <property type="entry name" value="S_TKc"/>
    <property type="match status" value="1"/>
</dbReference>
<keyword evidence="2" id="KW-0723">Serine/threonine-protein kinase</keyword>
<dbReference type="Pfam" id="PF12745">
    <property type="entry name" value="HGTP_anticodon2"/>
    <property type="match status" value="1"/>
</dbReference>
<dbReference type="Pfam" id="PF05773">
    <property type="entry name" value="RWD"/>
    <property type="match status" value="1"/>
</dbReference>
<evidence type="ECO:0000256" key="9">
    <source>
        <dbReference type="ARBA" id="ARBA00048679"/>
    </source>
</evidence>
<evidence type="ECO:0000259" key="14">
    <source>
        <dbReference type="PROSITE" id="PS50011"/>
    </source>
</evidence>
<evidence type="ECO:0000256" key="4">
    <source>
        <dbReference type="ARBA" id="ARBA00022741"/>
    </source>
</evidence>
<dbReference type="EC" id="2.7.11.1" evidence="1"/>
<feature type="region of interest" description="Disordered" evidence="13">
    <location>
        <begin position="172"/>
        <end position="199"/>
    </location>
</feature>
<dbReference type="PIRSF" id="PIRSF000660">
    <property type="entry name" value="Ser/Thr_PK_GCN2"/>
    <property type="match status" value="1"/>
</dbReference>
<evidence type="ECO:0000256" key="5">
    <source>
        <dbReference type="ARBA" id="ARBA00022777"/>
    </source>
</evidence>
<dbReference type="PROSITE" id="PS50011">
    <property type="entry name" value="PROTEIN_KINASE_DOM"/>
    <property type="match status" value="2"/>
</dbReference>
<dbReference type="GO" id="GO:0005524">
    <property type="term" value="F:ATP binding"/>
    <property type="evidence" value="ECO:0007669"/>
    <property type="project" value="UniProtKB-UniRule"/>
</dbReference>
<name>A0A6J3M513_9PEZI</name>
<feature type="domain" description="RWD" evidence="15">
    <location>
        <begin position="11"/>
        <end position="119"/>
    </location>
</feature>
<proteinExistence type="inferred from homology"/>
<evidence type="ECO:0000256" key="2">
    <source>
        <dbReference type="ARBA" id="ARBA00022527"/>
    </source>
</evidence>
<feature type="compositionally biased region" description="Polar residues" evidence="13">
    <location>
        <begin position="190"/>
        <end position="199"/>
    </location>
</feature>
<dbReference type="PROSITE" id="PS00107">
    <property type="entry name" value="PROTEIN_KINASE_ATP"/>
    <property type="match status" value="1"/>
</dbReference>
<feature type="compositionally biased region" description="Acidic residues" evidence="13">
    <location>
        <begin position="645"/>
        <end position="658"/>
    </location>
</feature>
<gene>
    <name evidence="17" type="ORF">K489DRAFT_299246</name>
</gene>
<accession>A0A6J3M513</accession>
<dbReference type="InterPro" id="IPR011009">
    <property type="entry name" value="Kinase-like_dom_sf"/>
</dbReference>
<dbReference type="SMART" id="SM00591">
    <property type="entry name" value="RWD"/>
    <property type="match status" value="1"/>
</dbReference>
<feature type="binding site" evidence="11">
    <location>
        <position position="555"/>
    </location>
    <ligand>
        <name>ATP</name>
        <dbReference type="ChEBI" id="CHEBI:30616"/>
    </ligand>
</feature>
<evidence type="ECO:0000256" key="3">
    <source>
        <dbReference type="ARBA" id="ARBA00022679"/>
    </source>
</evidence>
<dbReference type="CDD" id="cd14046">
    <property type="entry name" value="STKc_EIF2AK4_GCN2_rpt2"/>
    <property type="match status" value="1"/>
</dbReference>
<reference evidence="17" key="3">
    <citation type="submission" date="2025-08" db="UniProtKB">
        <authorList>
            <consortium name="RefSeq"/>
        </authorList>
    </citation>
    <scope>IDENTIFICATION</scope>
    <source>
        <strain evidence="17">CBS 342.82</strain>
    </source>
</reference>
<evidence type="ECO:0000256" key="10">
    <source>
        <dbReference type="PIRSR" id="PIRSR000660-1"/>
    </source>
</evidence>
<reference evidence="17" key="2">
    <citation type="submission" date="2020-04" db="EMBL/GenBank/DDBJ databases">
        <authorList>
            <consortium name="NCBI Genome Project"/>
        </authorList>
    </citation>
    <scope>NUCLEOTIDE SEQUENCE</scope>
    <source>
        <strain evidence="17">CBS 342.82</strain>
    </source>
</reference>
<dbReference type="GO" id="GO:0005737">
    <property type="term" value="C:cytoplasm"/>
    <property type="evidence" value="ECO:0007669"/>
    <property type="project" value="TreeGrafter"/>
</dbReference>
<evidence type="ECO:0000256" key="7">
    <source>
        <dbReference type="ARBA" id="ARBA00037982"/>
    </source>
</evidence>
<dbReference type="InterPro" id="IPR016135">
    <property type="entry name" value="UBQ-conjugating_enzyme/RWD"/>
</dbReference>
<dbReference type="SUPFAM" id="SSF54495">
    <property type="entry name" value="UBC-like"/>
    <property type="match status" value="1"/>
</dbReference>
<keyword evidence="6 11" id="KW-0067">ATP-binding</keyword>
<dbReference type="InterPro" id="IPR008271">
    <property type="entry name" value="Ser/Thr_kinase_AS"/>
</dbReference>
<feature type="non-terminal residue" evidence="17">
    <location>
        <position position="1531"/>
    </location>
</feature>
<evidence type="ECO:0000256" key="6">
    <source>
        <dbReference type="ARBA" id="ARBA00022840"/>
    </source>
</evidence>
<dbReference type="InterPro" id="IPR024435">
    <property type="entry name" value="HisRS-related_dom"/>
</dbReference>
<evidence type="ECO:0000313" key="17">
    <source>
        <dbReference type="RefSeq" id="XP_033460166.1"/>
    </source>
</evidence>
<sequence length="1531" mass="170270">PAINYGEVQDDEIAVLQAIYMDDYQAIEVKGAWSKTTDRSFKLHLRSSSDPDACVDLSVTFTATYPKTVPILEVQGLDTFHERTQKRIRNVIQTRPLKLIGEVMIHIIGEEIQDALEDAVISRQQGTLPSLEDERANAEEVASTLAKAAEEAEARHLLETQAEEERMLKQMVSEEVHRREKRKPVKHTNESSMPGSNEASAEIVSFDNPVSLNTGSGSETFKEVLLTALLVQNGDESTFLAKPRDATSVNLPILSVKRHRVAKDRSEIIELESILNTVQKLRHTSLLNLLAYRVNKVDHLSSELIICQEYADRGTLQDLLSFSDVHLDKARQWTIELLEGLDFIHRNGVSHGDLGIHAVVLLGSPIVSAKLSGFGFAAKIKNKDHEPLTKWSAPELDDSLSSQRHTDIWNLGVILVQLVLSLNVITKYHSPSNLASRLEFSSSFEDLFHRIFATDHKKRPTAFDLLPAEFLRTDSPVTEQLTLQPPRVVSHHRRLSSGVSSPLQTRRSRHGSSGMLDPVSRYLSDFTEIGRLGKGGFGEVVKARNKLDGGIYAVKKIRQAPQLLDRVLSEVMLLNRLNHPYVVRYFSTWVEIDMAETIPEEAVSTSEDVTSDEDASDGPRIDFGYASTGGLDFVSSSSIHGFEFGVDDSDDSSGDSTEDGSSYANGNLRLMRPRSDSHRPSSIMYIQMEYCERRTLRDLIHRGMDEDDSWRYVRQITEGLAHIHNHGIIHRDLKPDNVFLDVALLPKIGDFGLATTGQYQIPERQGGLKGNSVDMTRSIGTALYTAPELRSNSGSSYTDKVDMYSLGIMFFEMNVAFSTAMERINELQSIREKDFELPAELEAAGDKAAQGRLIKHLISHKPSERPSSTELLRSDILPIKIEDETIRQALSGLSDPRSPYHQKMMSALFAHDTASSQRVKALAWEAKATTAPEDSVRIRLRGIVRTTLENIFRRHGAEETRRDSILPRSAVYTNPNVMQLLDASGNLLQLPYDLTLPHAQQLARQTCNVRCTFAFGCAYRDAFTGGPPRANEEADFDIINCGNDDIALDDAEVIKVIGEVIRELPVSNSSQGVAIYLNHGTLLDAILDHCRVSPAHQHAVKETLSKLGFQQWTWAKIRSELRNMGLTDTTLDDIQQFDFHDAPEKAFDRLQGLFTHASSRDMARWESSRFHLGKILNFVDQFGSSLKLQVAPLSCFNAKFYERGLLFQCVVERKTNRVVIAAGGRYDSLIEKHRPAEGQIATRGAVGLCIGIDPMVSHIAKLTTGGSKGAFMKDTSQSQRLPKRCEVLVVASGGGESLQTAGVKILSTLWNHDISAELAHSTVLETDYSFIVTLRHAASNNVKVTSTDGSDGSDSEVPISTLVTHLHQELRDRANTRTRIPPLLRSHSSQYGGGSSSNGTKSSASNHQRNNVQVLLARHGSKKSNKYHIVEAAQQRWAEKLDAIKTSASILAVETRDDVLDLIQQTTLSDAETWRSAVQSVQLSERQYVGQIQEVLAGWKREWSEGGSGNGASREACVFNFRTGKCVYYDL</sequence>
<dbReference type="PANTHER" id="PTHR11042:SF136">
    <property type="entry name" value="EIF-2-ALPHA KINASE GCN2"/>
    <property type="match status" value="1"/>
</dbReference>
<dbReference type="InterPro" id="IPR016255">
    <property type="entry name" value="Gcn2"/>
</dbReference>
<dbReference type="InterPro" id="IPR045864">
    <property type="entry name" value="aa-tRNA-synth_II/BPL/LPL"/>
</dbReference>
<evidence type="ECO:0000256" key="1">
    <source>
        <dbReference type="ARBA" id="ARBA00012513"/>
    </source>
</evidence>
<feature type="active site" description="Proton acceptor" evidence="10">
    <location>
        <position position="732"/>
    </location>
</feature>
<protein>
    <recommendedName>
        <fullName evidence="1">non-specific serine/threonine protein kinase</fullName>
        <ecNumber evidence="1">2.7.11.1</ecNumber>
    </recommendedName>
</protein>
<feature type="domain" description="Protein kinase" evidence="14">
    <location>
        <begin position="206"/>
        <end position="471"/>
    </location>
</feature>
<evidence type="ECO:0000256" key="11">
    <source>
        <dbReference type="PIRSR" id="PIRSR000660-2"/>
    </source>
</evidence>
<dbReference type="OrthoDB" id="341578at2759"/>
<dbReference type="GO" id="GO:0005634">
    <property type="term" value="C:nucleus"/>
    <property type="evidence" value="ECO:0007669"/>
    <property type="project" value="TreeGrafter"/>
</dbReference>
<comment type="similarity">
    <text evidence="7">Belongs to the protein kinase superfamily. Ser/Thr protein kinase family. GCN2 subfamily.</text>
</comment>
<feature type="non-terminal residue" evidence="17">
    <location>
        <position position="1"/>
    </location>
</feature>
<feature type="region of interest" description="Disordered" evidence="13">
    <location>
        <begin position="494"/>
        <end position="514"/>
    </location>
</feature>
<dbReference type="SUPFAM" id="SSF56112">
    <property type="entry name" value="Protein kinase-like (PK-like)"/>
    <property type="match status" value="2"/>
</dbReference>
<dbReference type="InterPro" id="IPR050339">
    <property type="entry name" value="CC_SR_Kinase"/>
</dbReference>
<feature type="region of interest" description="Disordered" evidence="13">
    <location>
        <begin position="601"/>
        <end position="621"/>
    </location>
</feature>
<dbReference type="PROSITE" id="PS50908">
    <property type="entry name" value="RWD"/>
    <property type="match status" value="1"/>
</dbReference>